<sequence>MTAFSGSPSKSSNNNSFLSRYVENLGTDVAPPLRPLSSSKINSSSNLASPSHLKNKTSASNNSTALLSQKVESTISKQKPSLPNKLVGKYTVDLSNYSKIELRYYEFLCRVSEVKIWIEAVIEEALPSEIELCVGDALRNGVFLAKLTQRINPDLATVIFPAGGKLQFKHTQNINAFFGLVEHVGVPDSFRFELQDLYNKKNIPQVFETLHILISMINKKWPGKTPALTNVSGQISFTKEEIAACKKTWPRIRDFKSLGTNINAAPASPKESKEKRSGLIKDFNKFERPNIPAEEVLITPRKNITDANNYDSYHTSSPHYELPKMSTSDVIIEKRKFTPIEPSLLGPMPSLEYSPIKNKSLSYYSPTISKYLTYDTDFYTRRSRAREEDLNYYETFKYSPSHYSPMRRERMTEEQFLEKVVQLQNICRGVNTRFNLYIQKRLLSLFEQDILKFQARLRGYKFRQLSPVYLPIRRAKIDVPHVVEIQSQIKGSRIRYQYDKLKFTLSRYSCTVELFQAYCRSKLLKTNVNTKLNDIEISYQPLIKLQSHMRASHVRKKVMSLNTKLKDERESIMSFSAIIRGNAVRSSEDAILTAMHEVHKENIANLQSLIRGKFTRSCLESLIYSLKEENCNIIQLSACMHGKALRHKIRSLFGPEDNLDGTVHDLQGLVRGILVRYTLDLVDDIVEYNNLAIFQAFSRGALVRQSLDQKSSFYKRNVRSIIMIQSWIRKSLQRSAYLELLDCPNPSLWAVKKFVPLLNGRATIEEVQNELESCQASLDSENMKKERLLKSIRQQLNMNGVLEKYGLLKDRDHELGISDSRIPKSKYPKYEKLFYMLQVDPSYWKLLYSKEPDFVAKNVYMTFGTVNQRMNERERTYFTRFVCEMLQSAINEAPSIGSFLGNRSQFWQTILQDFLKREFPEFFSIIVPVLDYLTDPVVDFESDPYKIYQEIHGFSSPQHCSPVDDTSTKNKFIENLRCLWHTIEMVAEIYTRKVHTIPVEIRYLCTKIFCYAADKNTEEIDSLRAISSILVNVFVSEYLVNRKYYGYKDSNIQNNNQKIETLIKSLATVFEMKNFDGFLDPLNQYANEIKPHIKDVLYNVLVDPEYEQEGDRLIYLDMVSPSPKLELLTEKVLEISSKFEEYLSEFPEADILHDILEKDLDSSSFPRSGRTTLELDASVYRFLVSDDKMRKIYDQVKRAFVYMMQIEDVDTNLYDLSTSTILPQDEPNFANLLKENPKIRDDPMIQKLKPLEYFTLKNITLKKIHELESTGTFCSSDNKLQNFLNDIANTIKNPNYAIDYVTQEIYITKETLTKISEMNHSLDIELSRLKKHIDHTIRDFQKARDFSPVHKSKFGNFKNAVKKVQGRERSELQGMKFKWSTKQLYERGVLKNIRGEKLAELTVKVFGSSGPKFPDIIFKISTSDGSKFGIQMIDKRKGPDKRYSDDVDSFSFKDLMKTQVEPKVETWKLFHSNIVVNNSQLLHLVVSFFYKRDSL</sequence>
<dbReference type="CDD" id="cd12206">
    <property type="entry name" value="RasGAP_IQGAP_related"/>
    <property type="match status" value="1"/>
</dbReference>
<dbReference type="RefSeq" id="XP_033769532.1">
    <property type="nucleotide sequence ID" value="XM_033913641.1"/>
</dbReference>
<dbReference type="GO" id="GO:0005938">
    <property type="term" value="C:cell cortex"/>
    <property type="evidence" value="ECO:0007669"/>
    <property type="project" value="TreeGrafter"/>
</dbReference>
<dbReference type="Gene3D" id="1.10.506.10">
    <property type="entry name" value="GTPase Activation - p120gap, domain 1"/>
    <property type="match status" value="1"/>
</dbReference>
<organism evidence="3">
    <name type="scientific">Saccharomyces paradoxus</name>
    <name type="common">Yeast</name>
    <name type="synonym">Saccharomyces douglasii</name>
    <dbReference type="NCBI Taxonomy" id="27291"/>
    <lineage>
        <taxon>Eukaryota</taxon>
        <taxon>Fungi</taxon>
        <taxon>Dikarya</taxon>
        <taxon>Ascomycota</taxon>
        <taxon>Saccharomycotina</taxon>
        <taxon>Saccharomycetes</taxon>
        <taxon>Saccharomycetales</taxon>
        <taxon>Saccharomycetaceae</taxon>
        <taxon>Saccharomyces</taxon>
    </lineage>
</organism>
<dbReference type="SMART" id="SM00033">
    <property type="entry name" value="CH"/>
    <property type="match status" value="1"/>
</dbReference>
<dbReference type="SUPFAM" id="SSF48350">
    <property type="entry name" value="GTPase activation domain, GAP"/>
    <property type="match status" value="1"/>
</dbReference>
<evidence type="ECO:0000256" key="1">
    <source>
        <dbReference type="SAM" id="MobiDB-lite"/>
    </source>
</evidence>
<evidence type="ECO:0000313" key="3">
    <source>
        <dbReference type="RefSeq" id="XP_033769532.1"/>
    </source>
</evidence>
<dbReference type="InterPro" id="IPR036872">
    <property type="entry name" value="CH_dom_sf"/>
</dbReference>
<feature type="domain" description="Calponin-homology (CH)" evidence="2">
    <location>
        <begin position="108"/>
        <end position="221"/>
    </location>
</feature>
<dbReference type="Pfam" id="PF00307">
    <property type="entry name" value="CH"/>
    <property type="match status" value="1"/>
</dbReference>
<feature type="compositionally biased region" description="Low complexity" evidence="1">
    <location>
        <begin position="40"/>
        <end position="51"/>
    </location>
</feature>
<dbReference type="CDD" id="cd21206">
    <property type="entry name" value="CH_IQGAP"/>
    <property type="match status" value="1"/>
</dbReference>
<dbReference type="InterPro" id="IPR008936">
    <property type="entry name" value="Rho_GTPase_activation_prot"/>
</dbReference>
<dbReference type="KEGG" id="spao:SPAR_P00350"/>
<protein>
    <submittedName>
        <fullName evidence="3">Iqg1p</fullName>
    </submittedName>
</protein>
<dbReference type="GeneID" id="54633977"/>
<dbReference type="VEuPathDB" id="FungiDB:SPAR_P00350"/>
<dbReference type="InterPro" id="IPR000593">
    <property type="entry name" value="RasGAP_C"/>
</dbReference>
<dbReference type="Pfam" id="PF00616">
    <property type="entry name" value="RasGAP"/>
    <property type="match status" value="1"/>
</dbReference>
<dbReference type="PANTHER" id="PTHR14149">
    <property type="entry name" value="RAS GTPASE-ACTIVATING PROTEIN WITH IQ MOTIF"/>
    <property type="match status" value="1"/>
</dbReference>
<reference evidence="3" key="2">
    <citation type="submission" date="2020-01" db="EMBL/GenBank/DDBJ databases">
        <title>Population-level Yeast Reference Genomes.</title>
        <authorList>
            <person name="Yue J.-X."/>
        </authorList>
    </citation>
    <scope>NUCLEOTIDE SEQUENCE</scope>
    <source>
        <strain evidence="3">CBS432</strain>
    </source>
</reference>
<dbReference type="OrthoDB" id="775356at2759"/>
<dbReference type="PANTHER" id="PTHR14149:SF14">
    <property type="entry name" value="CALPONIN-HOMOLOGY (CH) DOMAIN-CONTAINING PROTEIN"/>
    <property type="match status" value="1"/>
</dbReference>
<dbReference type="InterPro" id="IPR001715">
    <property type="entry name" value="CH_dom"/>
</dbReference>
<dbReference type="Gene3D" id="1.10.418.10">
    <property type="entry name" value="Calponin-like domain"/>
    <property type="match status" value="1"/>
</dbReference>
<dbReference type="PROSITE" id="PS50021">
    <property type="entry name" value="CH"/>
    <property type="match status" value="1"/>
</dbReference>
<feature type="region of interest" description="Disordered" evidence="1">
    <location>
        <begin position="40"/>
        <end position="61"/>
    </location>
</feature>
<dbReference type="InterPro" id="IPR001936">
    <property type="entry name" value="RasGAP_dom"/>
</dbReference>
<dbReference type="Pfam" id="PF03836">
    <property type="entry name" value="RasGAP_C"/>
    <property type="match status" value="1"/>
</dbReference>
<gene>
    <name evidence="3" type="primary">IQG1</name>
    <name evidence="3" type="ORF">SPAR_P00350</name>
</gene>
<dbReference type="InterPro" id="IPR000048">
    <property type="entry name" value="IQ_motif_EF-hand-BS"/>
</dbReference>
<reference evidence="3" key="4">
    <citation type="submission" date="2025-08" db="UniProtKB">
        <authorList>
            <consortium name="RefSeq"/>
        </authorList>
    </citation>
    <scope>IDENTIFICATION</scope>
    <source>
        <strain evidence="3">CBS432</strain>
    </source>
</reference>
<dbReference type="Pfam" id="PF00612">
    <property type="entry name" value="IQ"/>
    <property type="match status" value="1"/>
</dbReference>
<reference evidence="3" key="1">
    <citation type="journal article" date="2017" name="Nat. Genet.">
        <title>Contrasting evolutionary genome dynamics between domesticated and wild yeasts.</title>
        <authorList>
            <person name="Yue J.X."/>
            <person name="Li J."/>
            <person name="Aigrain L."/>
            <person name="Hallin J."/>
            <person name="Persson K."/>
            <person name="Oliver K."/>
            <person name="Bergstrom A."/>
            <person name="Coupland P."/>
            <person name="Warringer J."/>
            <person name="Lagomarsino M.C."/>
            <person name="Fischer G."/>
            <person name="Durbin R."/>
            <person name="Liti G."/>
        </authorList>
    </citation>
    <scope>NUCLEOTIDE SEQUENCE</scope>
    <source>
        <strain evidence="3">CBS432</strain>
    </source>
</reference>
<accession>A0A8B8V0J6</accession>
<evidence type="ECO:0000259" key="2">
    <source>
        <dbReference type="PROSITE" id="PS50021"/>
    </source>
</evidence>
<dbReference type="GO" id="GO:0005096">
    <property type="term" value="F:GTPase activator activity"/>
    <property type="evidence" value="ECO:0007669"/>
    <property type="project" value="TreeGrafter"/>
</dbReference>
<reference evidence="3" key="3">
    <citation type="submission" date="2025-07" db="EMBL/GenBank/DDBJ databases">
        <authorList>
            <consortium name="NCBI Genome Project"/>
        </authorList>
    </citation>
    <scope>NUCLEOTIDE SEQUENCE</scope>
    <source>
        <strain evidence="3">CBS432</strain>
    </source>
</reference>
<dbReference type="GO" id="GO:0007010">
    <property type="term" value="P:cytoskeleton organization"/>
    <property type="evidence" value="ECO:0007669"/>
    <property type="project" value="UniProtKB-ARBA"/>
</dbReference>
<dbReference type="PROSITE" id="PS50096">
    <property type="entry name" value="IQ"/>
    <property type="match status" value="1"/>
</dbReference>
<name>A0A8B8V0J6_SACPA</name>
<proteinExistence type="predicted"/>
<dbReference type="SUPFAM" id="SSF47576">
    <property type="entry name" value="Calponin-homology domain, CH-domain"/>
    <property type="match status" value="1"/>
</dbReference>